<feature type="transmembrane region" description="Helical" evidence="1">
    <location>
        <begin position="196"/>
        <end position="218"/>
    </location>
</feature>
<organism evidence="2 3">
    <name type="scientific">Embleya hyalina</name>
    <dbReference type="NCBI Taxonomy" id="516124"/>
    <lineage>
        <taxon>Bacteria</taxon>
        <taxon>Bacillati</taxon>
        <taxon>Actinomycetota</taxon>
        <taxon>Actinomycetes</taxon>
        <taxon>Kitasatosporales</taxon>
        <taxon>Streptomycetaceae</taxon>
        <taxon>Embleya</taxon>
    </lineage>
</organism>
<sequence length="244" mass="26423">MAQWRESGSRSPWGIIGEYFTPEHRIAPPDPFMERMQLLRSWVSVGIVLWMCYQYGFDYDEFKSEATGNLTIGVGTALLMVPLIGLVLILVADPAARPDVRRDMAAPLGRVVAFVVIGAVSIRGMSYADAHETVLSLFVVTPLALMATVVFICAAWYSTRHLFNAVDGHLLMPSLVGPWVPWAIACANIGDSGDNVPAGVGLTVSFGGAVLVTVLAVWEHLRVRELYGISLRHPDPGSADATDA</sequence>
<name>A0A401YT95_9ACTN</name>
<feature type="transmembrane region" description="Helical" evidence="1">
    <location>
        <begin position="69"/>
        <end position="92"/>
    </location>
</feature>
<dbReference type="EMBL" id="BIFH01000025">
    <property type="protein sequence ID" value="GCD97814.1"/>
    <property type="molecule type" value="Genomic_DNA"/>
</dbReference>
<keyword evidence="1" id="KW-1133">Transmembrane helix</keyword>
<reference evidence="2 3" key="1">
    <citation type="submission" date="2018-12" db="EMBL/GenBank/DDBJ databases">
        <title>Draft genome sequence of Embleya hyalina NBRC 13850T.</title>
        <authorList>
            <person name="Komaki H."/>
            <person name="Hosoyama A."/>
            <person name="Kimura A."/>
            <person name="Ichikawa N."/>
            <person name="Tamura T."/>
        </authorList>
    </citation>
    <scope>NUCLEOTIDE SEQUENCE [LARGE SCALE GENOMIC DNA]</scope>
    <source>
        <strain evidence="2 3">NBRC 13850</strain>
    </source>
</reference>
<feature type="transmembrane region" description="Helical" evidence="1">
    <location>
        <begin position="104"/>
        <end position="122"/>
    </location>
</feature>
<evidence type="ECO:0000256" key="1">
    <source>
        <dbReference type="SAM" id="Phobius"/>
    </source>
</evidence>
<evidence type="ECO:0000313" key="2">
    <source>
        <dbReference type="EMBL" id="GCD97814.1"/>
    </source>
</evidence>
<keyword evidence="3" id="KW-1185">Reference proteome</keyword>
<proteinExistence type="predicted"/>
<keyword evidence="1" id="KW-0812">Transmembrane</keyword>
<dbReference type="OrthoDB" id="4217684at2"/>
<feature type="transmembrane region" description="Helical" evidence="1">
    <location>
        <begin position="38"/>
        <end position="57"/>
    </location>
</feature>
<feature type="transmembrane region" description="Helical" evidence="1">
    <location>
        <begin position="134"/>
        <end position="158"/>
    </location>
</feature>
<accession>A0A401YT95</accession>
<dbReference type="Proteomes" id="UP000286931">
    <property type="component" value="Unassembled WGS sequence"/>
</dbReference>
<keyword evidence="1" id="KW-0472">Membrane</keyword>
<evidence type="ECO:0000313" key="3">
    <source>
        <dbReference type="Proteomes" id="UP000286931"/>
    </source>
</evidence>
<gene>
    <name evidence="2" type="ORF">EHYA_05511</name>
</gene>
<dbReference type="AlphaFoldDB" id="A0A401YT95"/>
<feature type="transmembrane region" description="Helical" evidence="1">
    <location>
        <begin position="170"/>
        <end position="190"/>
    </location>
</feature>
<protein>
    <submittedName>
        <fullName evidence="2">Uncharacterized protein</fullName>
    </submittedName>
</protein>
<dbReference type="RefSeq" id="WP_126639761.1">
    <property type="nucleotide sequence ID" value="NZ_BIFH01000025.1"/>
</dbReference>
<comment type="caution">
    <text evidence="2">The sequence shown here is derived from an EMBL/GenBank/DDBJ whole genome shotgun (WGS) entry which is preliminary data.</text>
</comment>